<dbReference type="PROSITE" id="PS00330">
    <property type="entry name" value="HEMOLYSIN_CALCIUM"/>
    <property type="match status" value="4"/>
</dbReference>
<feature type="region of interest" description="Disordered" evidence="4">
    <location>
        <begin position="1283"/>
        <end position="1315"/>
    </location>
</feature>
<dbReference type="Pfam" id="PF13205">
    <property type="entry name" value="Big_5"/>
    <property type="match status" value="1"/>
</dbReference>
<evidence type="ECO:0000256" key="2">
    <source>
        <dbReference type="ARBA" id="ARBA00022525"/>
    </source>
</evidence>
<dbReference type="STRING" id="1527607.SAMN05428957_102474"/>
<protein>
    <submittedName>
        <fullName evidence="7">Ig-like domain-containing protein</fullName>
    </submittedName>
</protein>
<accession>A0A1G9QPU3</accession>
<dbReference type="GO" id="GO:0005576">
    <property type="term" value="C:extracellular region"/>
    <property type="evidence" value="ECO:0007669"/>
    <property type="project" value="UniProtKB-SubCell"/>
</dbReference>
<keyword evidence="3" id="KW-0732">Signal</keyword>
<dbReference type="InterPro" id="IPR025592">
    <property type="entry name" value="DUF4347"/>
</dbReference>
<evidence type="ECO:0000313" key="7">
    <source>
        <dbReference type="EMBL" id="SDM12851.1"/>
    </source>
</evidence>
<dbReference type="InterPro" id="IPR032812">
    <property type="entry name" value="SbsA_Ig"/>
</dbReference>
<dbReference type="PRINTS" id="PR00313">
    <property type="entry name" value="CABNDNGRPT"/>
</dbReference>
<organism evidence="7 8">
    <name type="scientific">Oryzisolibacter propanilivorax</name>
    <dbReference type="NCBI Taxonomy" id="1527607"/>
    <lineage>
        <taxon>Bacteria</taxon>
        <taxon>Pseudomonadati</taxon>
        <taxon>Pseudomonadota</taxon>
        <taxon>Betaproteobacteria</taxon>
        <taxon>Burkholderiales</taxon>
        <taxon>Comamonadaceae</taxon>
        <taxon>Oryzisolibacter</taxon>
    </lineage>
</organism>
<dbReference type="PANTHER" id="PTHR38340">
    <property type="entry name" value="S-LAYER PROTEIN"/>
    <property type="match status" value="1"/>
</dbReference>
<dbReference type="InterPro" id="IPR018511">
    <property type="entry name" value="Hemolysin-typ_Ca-bd_CS"/>
</dbReference>
<dbReference type="Proteomes" id="UP000198552">
    <property type="component" value="Unassembled WGS sequence"/>
</dbReference>
<dbReference type="PANTHER" id="PTHR38340:SF1">
    <property type="entry name" value="S-LAYER PROTEIN"/>
    <property type="match status" value="1"/>
</dbReference>
<feature type="domain" description="SbsA Ig-like" evidence="5">
    <location>
        <begin position="1177"/>
        <end position="1285"/>
    </location>
</feature>
<comment type="subcellular location">
    <subcellularLocation>
        <location evidence="1">Secreted</location>
    </subcellularLocation>
</comment>
<evidence type="ECO:0000259" key="5">
    <source>
        <dbReference type="Pfam" id="PF13205"/>
    </source>
</evidence>
<keyword evidence="8" id="KW-1185">Reference proteome</keyword>
<feature type="compositionally biased region" description="Low complexity" evidence="4">
    <location>
        <begin position="1301"/>
        <end position="1315"/>
    </location>
</feature>
<proteinExistence type="predicted"/>
<evidence type="ECO:0000313" key="8">
    <source>
        <dbReference type="Proteomes" id="UP000198552"/>
    </source>
</evidence>
<dbReference type="InterPro" id="IPR001343">
    <property type="entry name" value="Hemolysn_Ca-bd"/>
</dbReference>
<dbReference type="Pfam" id="PF00353">
    <property type="entry name" value="HemolysinCabind"/>
    <property type="match status" value="3"/>
</dbReference>
<evidence type="ECO:0000259" key="6">
    <source>
        <dbReference type="Pfam" id="PF14252"/>
    </source>
</evidence>
<evidence type="ECO:0000256" key="3">
    <source>
        <dbReference type="ARBA" id="ARBA00022729"/>
    </source>
</evidence>
<dbReference type="RefSeq" id="WP_217629373.1">
    <property type="nucleotide sequence ID" value="NZ_FNHP01000002.1"/>
</dbReference>
<gene>
    <name evidence="7" type="ORF">SAMN05428957_102474</name>
</gene>
<dbReference type="InterPro" id="IPR011049">
    <property type="entry name" value="Serralysin-like_metalloprot_C"/>
</dbReference>
<dbReference type="Pfam" id="PF14252">
    <property type="entry name" value="DUF4347"/>
    <property type="match status" value="1"/>
</dbReference>
<dbReference type="Gene3D" id="2.150.10.10">
    <property type="entry name" value="Serralysin-like metalloprotease, C-terminal"/>
    <property type="match status" value="2"/>
</dbReference>
<dbReference type="InterPro" id="IPR050557">
    <property type="entry name" value="RTX_toxin/Mannuronan_C5-epim"/>
</dbReference>
<dbReference type="Gene3D" id="2.60.40.1220">
    <property type="match status" value="1"/>
</dbReference>
<sequence length="1858" mass="185714">MNDMTVTARDIIFIDSRVQNAATLLKGLPPGAEVMYLKAGEDGLQQMAAALGERGDVGAVHVLAHGSPGQLWLGTTHLDLAALERPQVRADLAALGRGLTADGDLLLYACDLAQGELGARLITALAQWTDADIAASINSTGAAALGGDWLLEAHVGAIEAVTPFDPLRLADYAGTLAAPSSGVTTFGTGGNDQTLASGPGSQGVTVSDMRGSGWDVTVTTTTATLIQIAAGDLAWGTGDGIYYTDATSNGEPLQSFRIASNGGSLFDLQSLKVSVSTVASGGSVTLQVTGYSNGNPKAGAAQTFNLNIDANSQSNLESLDVSSDPDFVGVDAFVLTQTAGSPVIFVGIDDIHALNVRTANVPPLLGGLQGDSVAFTEGDSARLIDLYSNATVSDGDSADFNGGSVRVAITTNRVTAEDLLSIRNQGTGTGQIGVSGSTLTYGGVAIGTFTGGSGSNDLLITFNSTSATPAAVGALLHNLVYDNSNVDNPTASARTLSVTVSDGDGGTSTANTVTVNVVAVNDAPTLNPTNSVTSYAEGGSAAVLSGSLTLADVDSTTFQGATVTVSDFRAGDVLSVGAPNGFTVGYDSGTGVLTLSGGGSLAALQAALRSITYSSTSDDPTAGGTDATRQINFTVTDSGGATSTAATAQVAVTGVNDAPMVTASGGSTAFVEGNNVTSTPVVIDSGLTVSDSDSPLLSSATVAINGNFLSSQDLLGFSNNPATMGDISASYDSSTGVLTLTSTNGASAAQWQAALRSVTYSNSSDTPSSANRTITFHVNDGNSVSSGASRTVTVAAVNDAPVNTVPAAQNAAQDGALVFSAGNGNAIGIADVDAGSNPVQVTLTASHGLLTLGDTTGLAFSVGDGVGDGTMTFVGTIAAINTALAGLSFSPNGGYYGAAAVQITTDDLGQSGSGGGQTDTDTIAITVAQADPTVTGVAASSPDGTYKAGDAVNITVTFDQAVNVSGGTPTLLLETGVTDRKATYVSGSGSNTLTFRYTVQTGDASSDLDYVSASALALEGATIQSASGGQGAVLTLPAPGGAQSLGGQSALVIDGIAPTVTSVAVPADGTYVAGQILDFTVNFSESISVDTSGGTPRLAVTPETGGTAYAQYVSGSGTSALVFRLPVTIGQNDADGITLGASLEPNGGTLRDGAGNDAVLTLNAVPPTAGVRVDAVAPTLLPAPSTPADDATGVLLNSSLVLSFSEPLSAAGADLTRVYLKDVASDTTVPAAVSINGAGQLVIAPTSSLSYGTAYYVTWDAGALRDAAGNAAAAVADETTYNFTTQAAPPPPPPPPPPSPSVDGVPVTTQPGPGGTTIVTIPVITPTRPDDPASPNHDLADIPLVTAPGGQPIVQVGVPVGVGVQAQGPSRPISGDAALAELGLSIVRVAGNDPELTNSGQVFFATLDPSEPLTVQTITVTTGAGFDPGRPLHITGSAQAGVGQQAIILDARALPSGTLVQVDDVDFLAVVGAVRVIGGAGQNIASGDGASQWIVLGADDDVIHGGGGNDVVASKGGHDWLYGDAGDDLIVGGIGDDHLEGGAGNDVLQGGMSDAGIWSFALQANGSLRVDYGASQALLTDVLQASATGRWNGGVVLDERLALAWQDPAQLETVSLVYQGLTGALPSLEAMNLFSTQGWSVDDTLLAAWSWFEHTLPAGAGTRDKLQALLMRTWGADRVTSALLDAGEQYIAAGGRFSDVLQLLVNDDQVRGAITRDGVLQLTQAHLGEMGWGPDSGHDTLVGGAGNDVLIGGGGNDVLDGGGGTDMAVFFGTLDHFSVQVRASTAEDAAAGAREVVLRNALSGEQDVLRDVELVQVGGQAYWLDTAQLQEGHVAQPLADAVRPVGGPELVLVGLPAF</sequence>
<dbReference type="SUPFAM" id="SSF51120">
    <property type="entry name" value="beta-Roll"/>
    <property type="match status" value="2"/>
</dbReference>
<name>A0A1G9QPU3_9BURK</name>
<keyword evidence="2" id="KW-0964">Secreted</keyword>
<dbReference type="EMBL" id="FNHP01000002">
    <property type="protein sequence ID" value="SDM12851.1"/>
    <property type="molecule type" value="Genomic_DNA"/>
</dbReference>
<evidence type="ECO:0000256" key="1">
    <source>
        <dbReference type="ARBA" id="ARBA00004613"/>
    </source>
</evidence>
<evidence type="ECO:0000256" key="4">
    <source>
        <dbReference type="SAM" id="MobiDB-lite"/>
    </source>
</evidence>
<dbReference type="GO" id="GO:0005509">
    <property type="term" value="F:calcium ion binding"/>
    <property type="evidence" value="ECO:0007669"/>
    <property type="project" value="InterPro"/>
</dbReference>
<feature type="compositionally biased region" description="Pro residues" evidence="4">
    <location>
        <begin position="1288"/>
        <end position="1300"/>
    </location>
</feature>
<feature type="domain" description="DUF4347" evidence="6">
    <location>
        <begin position="11"/>
        <end position="176"/>
    </location>
</feature>
<reference evidence="8" key="1">
    <citation type="submission" date="2016-10" db="EMBL/GenBank/DDBJ databases">
        <authorList>
            <person name="Varghese N."/>
            <person name="Submissions S."/>
        </authorList>
    </citation>
    <scope>NUCLEOTIDE SEQUENCE [LARGE SCALE GENOMIC DNA]</scope>
    <source>
        <strain evidence="8">EPL6</strain>
    </source>
</reference>
<dbReference type="InterPro" id="IPR014755">
    <property type="entry name" value="Cu-Rt/internalin_Ig-like"/>
</dbReference>